<dbReference type="PANTHER" id="PTHR41533">
    <property type="entry name" value="L,D-TRANSPEPTIDASE HI_1667-RELATED"/>
    <property type="match status" value="1"/>
</dbReference>
<dbReference type="GO" id="GO:0004180">
    <property type="term" value="F:carboxypeptidase activity"/>
    <property type="evidence" value="ECO:0007669"/>
    <property type="project" value="UniProtKB-ARBA"/>
</dbReference>
<feature type="chain" id="PRO_5043431327" evidence="9">
    <location>
        <begin position="26"/>
        <end position="591"/>
    </location>
</feature>
<keyword evidence="6 7" id="KW-0961">Cell wall biogenesis/degradation</keyword>
<keyword evidence="12" id="KW-1185">Reference proteome</keyword>
<name>A0AAW5QVG8_9HYPH</name>
<dbReference type="InterPro" id="IPR005490">
    <property type="entry name" value="LD_TPept_cat_dom"/>
</dbReference>
<dbReference type="Gene3D" id="1.10.101.10">
    <property type="entry name" value="PGBD-like superfamily/PGBD"/>
    <property type="match status" value="1"/>
</dbReference>
<evidence type="ECO:0000313" key="11">
    <source>
        <dbReference type="EMBL" id="MCT8971673.1"/>
    </source>
</evidence>
<dbReference type="Pfam" id="PF03734">
    <property type="entry name" value="YkuD"/>
    <property type="match status" value="1"/>
</dbReference>
<evidence type="ECO:0000256" key="4">
    <source>
        <dbReference type="ARBA" id="ARBA00022960"/>
    </source>
</evidence>
<comment type="pathway">
    <text evidence="1 7">Cell wall biogenesis; peptidoglycan biosynthesis.</text>
</comment>
<protein>
    <submittedName>
        <fullName evidence="11">L,D-transpeptidase family protein</fullName>
    </submittedName>
</protein>
<feature type="domain" description="L,D-TPase catalytic" evidence="10">
    <location>
        <begin position="356"/>
        <end position="538"/>
    </location>
</feature>
<dbReference type="Proteomes" id="UP001320898">
    <property type="component" value="Unassembled WGS sequence"/>
</dbReference>
<dbReference type="CDD" id="cd16913">
    <property type="entry name" value="YkuD_like"/>
    <property type="match status" value="1"/>
</dbReference>
<evidence type="ECO:0000256" key="2">
    <source>
        <dbReference type="ARBA" id="ARBA00005992"/>
    </source>
</evidence>
<proteinExistence type="inferred from homology"/>
<dbReference type="EMBL" id="JALIDZ010000003">
    <property type="protein sequence ID" value="MCT8971673.1"/>
    <property type="molecule type" value="Genomic_DNA"/>
</dbReference>
<sequence length="591" mass="64599">MRTPILRSLAASLLVSVAWTLPIRAQDAVPEPQTPEIAKPAETESPSPGASPGLSDKPAATAATEAPDAAPTETKPTVADATPPAPDPLPPALETALKDTDAFGKADHTALVGFYAERQFAPLWIKDGKFDGAARAVIRRLENADAYGLDPIRYVLPDLDVGLSGTADPATLANAELVLTVAAMQFAADAQGGIFDPATLGKFMTAAPVRPERKAVIEGLGKADDKVAYLESFNPQHPAFAALKQLLADLRTRTTEETPPEIPDGKSLKPGMSDERVPVLRARLGLPAVTGEGERDYDDATVEAVKAFQENASLDVDGVIGPQTRAALNGGSDITVADVLVNMERWRWVPREMGTHHVWVNIPEYRLRVITDGTVEFGTRVIVGTSENQTPVFSDEIEYVDVNPYWNVPRSIATKEMMPEIRRDPDFFARRGLEVIYTGGGRDMVIDPRSVDWGLWNPENMPFRFRQPPGNANALGRVKFMFPNKHDVYLHDTPTRNLFSRSARAFSHGCVRVDKPVEFADALLSREEQLNGQRIKHLIGGGENGSLPMKRHVPVHLTYFTVWVDDAGETQKRADIYDYDARMKAAMNLGS</sequence>
<keyword evidence="5 7" id="KW-0573">Peptidoglycan synthesis</keyword>
<dbReference type="InterPro" id="IPR038063">
    <property type="entry name" value="Transpep_catalytic_dom"/>
</dbReference>
<feature type="region of interest" description="Disordered" evidence="8">
    <location>
        <begin position="24"/>
        <end position="94"/>
    </location>
</feature>
<dbReference type="RefSeq" id="WP_261615247.1">
    <property type="nucleotide sequence ID" value="NZ_JALIDZ010000003.1"/>
</dbReference>
<evidence type="ECO:0000256" key="5">
    <source>
        <dbReference type="ARBA" id="ARBA00022984"/>
    </source>
</evidence>
<keyword evidence="3" id="KW-0808">Transferase</keyword>
<evidence type="ECO:0000313" key="12">
    <source>
        <dbReference type="Proteomes" id="UP001320898"/>
    </source>
</evidence>
<dbReference type="Pfam" id="PF20142">
    <property type="entry name" value="Scaffold"/>
    <property type="match status" value="1"/>
</dbReference>
<organism evidence="11 12">
    <name type="scientific">Microbaculum marinisediminis</name>
    <dbReference type="NCBI Taxonomy" id="2931392"/>
    <lineage>
        <taxon>Bacteria</taxon>
        <taxon>Pseudomonadati</taxon>
        <taxon>Pseudomonadota</taxon>
        <taxon>Alphaproteobacteria</taxon>
        <taxon>Hyphomicrobiales</taxon>
        <taxon>Tepidamorphaceae</taxon>
        <taxon>Microbaculum</taxon>
    </lineage>
</organism>
<feature type="signal peptide" evidence="9">
    <location>
        <begin position="1"/>
        <end position="25"/>
    </location>
</feature>
<accession>A0AAW5QVG8</accession>
<evidence type="ECO:0000256" key="8">
    <source>
        <dbReference type="SAM" id="MobiDB-lite"/>
    </source>
</evidence>
<keyword evidence="9" id="KW-0732">Signal</keyword>
<dbReference type="SUPFAM" id="SSF141523">
    <property type="entry name" value="L,D-transpeptidase catalytic domain-like"/>
    <property type="match status" value="1"/>
</dbReference>
<dbReference type="InterPro" id="IPR002477">
    <property type="entry name" value="Peptidoglycan-bd-like"/>
</dbReference>
<dbReference type="GO" id="GO:0016740">
    <property type="term" value="F:transferase activity"/>
    <property type="evidence" value="ECO:0007669"/>
    <property type="project" value="UniProtKB-KW"/>
</dbReference>
<evidence type="ECO:0000256" key="9">
    <source>
        <dbReference type="SAM" id="SignalP"/>
    </source>
</evidence>
<comment type="caution">
    <text evidence="11">The sequence shown here is derived from an EMBL/GenBank/DDBJ whole genome shotgun (WGS) entry which is preliminary data.</text>
</comment>
<dbReference type="InterPro" id="IPR052905">
    <property type="entry name" value="LD-transpeptidase_YkuD-like"/>
</dbReference>
<evidence type="ECO:0000256" key="3">
    <source>
        <dbReference type="ARBA" id="ARBA00022679"/>
    </source>
</evidence>
<dbReference type="InterPro" id="IPR045380">
    <property type="entry name" value="LD_TPept_scaffold_dom"/>
</dbReference>
<feature type="active site" description="Nucleophile" evidence="7">
    <location>
        <position position="510"/>
    </location>
</feature>
<dbReference type="InterPro" id="IPR036366">
    <property type="entry name" value="PGBDSf"/>
</dbReference>
<dbReference type="PANTHER" id="PTHR41533:SF2">
    <property type="entry name" value="BLR7131 PROTEIN"/>
    <property type="match status" value="1"/>
</dbReference>
<dbReference type="SUPFAM" id="SSF47090">
    <property type="entry name" value="PGBD-like"/>
    <property type="match status" value="1"/>
</dbReference>
<dbReference type="GO" id="GO:0009252">
    <property type="term" value="P:peptidoglycan biosynthetic process"/>
    <property type="evidence" value="ECO:0007669"/>
    <property type="project" value="UniProtKB-KW"/>
</dbReference>
<feature type="compositionally biased region" description="Low complexity" evidence="8">
    <location>
        <begin position="56"/>
        <end position="82"/>
    </location>
</feature>
<dbReference type="PROSITE" id="PS52029">
    <property type="entry name" value="LD_TPASE"/>
    <property type="match status" value="1"/>
</dbReference>
<keyword evidence="4 7" id="KW-0133">Cell shape</keyword>
<evidence type="ECO:0000256" key="6">
    <source>
        <dbReference type="ARBA" id="ARBA00023316"/>
    </source>
</evidence>
<dbReference type="Pfam" id="PF01471">
    <property type="entry name" value="PG_binding_1"/>
    <property type="match status" value="1"/>
</dbReference>
<gene>
    <name evidence="11" type="ORF">MUB46_07385</name>
</gene>
<evidence type="ECO:0000259" key="10">
    <source>
        <dbReference type="PROSITE" id="PS52029"/>
    </source>
</evidence>
<comment type="similarity">
    <text evidence="2">Belongs to the YkuD family.</text>
</comment>
<evidence type="ECO:0000256" key="1">
    <source>
        <dbReference type="ARBA" id="ARBA00004752"/>
    </source>
</evidence>
<reference evidence="11 12" key="1">
    <citation type="submission" date="2022-04" db="EMBL/GenBank/DDBJ databases">
        <authorList>
            <person name="Ye Y.-Q."/>
            <person name="Du Z.-J."/>
        </authorList>
    </citation>
    <scope>NUCLEOTIDE SEQUENCE [LARGE SCALE GENOMIC DNA]</scope>
    <source>
        <strain evidence="11 12">A6E488</strain>
    </source>
</reference>
<dbReference type="InterPro" id="IPR036365">
    <property type="entry name" value="PGBD-like_sf"/>
</dbReference>
<dbReference type="GO" id="GO:0071555">
    <property type="term" value="P:cell wall organization"/>
    <property type="evidence" value="ECO:0007669"/>
    <property type="project" value="UniProtKB-UniRule"/>
</dbReference>
<dbReference type="GO" id="GO:0008360">
    <property type="term" value="P:regulation of cell shape"/>
    <property type="evidence" value="ECO:0007669"/>
    <property type="project" value="UniProtKB-UniRule"/>
</dbReference>
<dbReference type="Gene3D" id="2.40.440.10">
    <property type="entry name" value="L,D-transpeptidase catalytic domain-like"/>
    <property type="match status" value="1"/>
</dbReference>
<evidence type="ECO:0000256" key="7">
    <source>
        <dbReference type="PROSITE-ProRule" id="PRU01373"/>
    </source>
</evidence>
<feature type="active site" description="Proton donor/acceptor" evidence="7">
    <location>
        <position position="491"/>
    </location>
</feature>
<dbReference type="AlphaFoldDB" id="A0AAW5QVG8"/>